<gene>
    <name evidence="1" type="ORF">AWN90_07605</name>
</gene>
<reference evidence="1 2" key="1">
    <citation type="submission" date="2016-04" db="EMBL/GenBank/DDBJ databases">
        <authorList>
            <person name="Evans L.H."/>
            <person name="Alamgir A."/>
            <person name="Owens N."/>
            <person name="Weber N.D."/>
            <person name="Virtaneva K."/>
            <person name="Barbian K."/>
            <person name="Babar A."/>
            <person name="Rosenke K."/>
        </authorList>
    </citation>
    <scope>NUCLEOTIDE SEQUENCE [LARGE SCALE GENOMIC DNA]</scope>
    <source>
        <strain evidence="1 2">IFM 0406</strain>
    </source>
</reference>
<organism evidence="1 2">
    <name type="scientific">Nocardia terpenica</name>
    <dbReference type="NCBI Taxonomy" id="455432"/>
    <lineage>
        <taxon>Bacteria</taxon>
        <taxon>Bacillati</taxon>
        <taxon>Actinomycetota</taxon>
        <taxon>Actinomycetes</taxon>
        <taxon>Mycobacteriales</taxon>
        <taxon>Nocardiaceae</taxon>
        <taxon>Nocardia</taxon>
    </lineage>
</organism>
<sequence>MLYKLHGLGLPQGQDAHDGCIADDADLTGFHADLAADVTTGTEPDLIDPRDWDSATLTDRFVRMFAQQWPQCPASAEDIWKIVHEVIAGRLRHGLANRSALLMVCVRALRTAGWQIDPWYFDVDPAIIRAAFPSVPPPTGPPPGLARTVEAPPFLVPSLAPLPDTNDLQRPLLLKASMDAYRLAALPRLFPDAELTVIHLVRNPAASVNGLIDGWLDRGFFSHNLNGRADLRIPGYSGPADWSMQWWNFDLPPGWRNLVDRPLPWVCAAQWCAAHSHILDALEASALPALRVQAEDIMDGATRRATIDTILQHCRLRARRPARSRVVMASRIPEPGRWRRRRAILEPMISSGEIRSCAMRLGYDSTAGDRWK</sequence>
<evidence type="ECO:0000313" key="2">
    <source>
        <dbReference type="Proteomes" id="UP000076512"/>
    </source>
</evidence>
<keyword evidence="2" id="KW-1185">Reference proteome</keyword>
<dbReference type="Gene3D" id="3.40.50.300">
    <property type="entry name" value="P-loop containing nucleotide triphosphate hydrolases"/>
    <property type="match status" value="1"/>
</dbReference>
<accession>A0A164IPL6</accession>
<name>A0A164IPL6_9NOCA</name>
<proteinExistence type="predicted"/>
<dbReference type="InterPro" id="IPR027417">
    <property type="entry name" value="P-loop_NTPase"/>
</dbReference>
<protein>
    <recommendedName>
        <fullName evidence="3">Sulfotransferase</fullName>
    </recommendedName>
</protein>
<evidence type="ECO:0008006" key="3">
    <source>
        <dbReference type="Google" id="ProtNLM"/>
    </source>
</evidence>
<dbReference type="EMBL" id="LWGR01000019">
    <property type="protein sequence ID" value="KZM69635.1"/>
    <property type="molecule type" value="Genomic_DNA"/>
</dbReference>
<dbReference type="Proteomes" id="UP000076512">
    <property type="component" value="Unassembled WGS sequence"/>
</dbReference>
<evidence type="ECO:0000313" key="1">
    <source>
        <dbReference type="EMBL" id="KZM69635.1"/>
    </source>
</evidence>
<dbReference type="STRING" id="455432.AWN90_07605"/>
<dbReference type="AlphaFoldDB" id="A0A164IPL6"/>
<comment type="caution">
    <text evidence="1">The sequence shown here is derived from an EMBL/GenBank/DDBJ whole genome shotgun (WGS) entry which is preliminary data.</text>
</comment>